<feature type="domain" description="SGNH hydrolase-type esterase" evidence="1">
    <location>
        <begin position="96"/>
        <end position="284"/>
    </location>
</feature>
<dbReference type="InterPro" id="IPR036514">
    <property type="entry name" value="SGNH_hydro_sf"/>
</dbReference>
<accession>A0AAX2RW35</accession>
<dbReference type="Pfam" id="PF13472">
    <property type="entry name" value="Lipase_GDSL_2"/>
    <property type="match status" value="1"/>
</dbReference>
<dbReference type="SUPFAM" id="SSF52266">
    <property type="entry name" value="SGNH hydrolase"/>
    <property type="match status" value="1"/>
</dbReference>
<dbReference type="CDD" id="cd00229">
    <property type="entry name" value="SGNH_hydrolase"/>
    <property type="match status" value="1"/>
</dbReference>
<organism evidence="2 3">
    <name type="scientific">Burkholderia cepacia</name>
    <name type="common">Pseudomonas cepacia</name>
    <dbReference type="NCBI Taxonomy" id="292"/>
    <lineage>
        <taxon>Bacteria</taxon>
        <taxon>Pseudomonadati</taxon>
        <taxon>Pseudomonadota</taxon>
        <taxon>Betaproteobacteria</taxon>
        <taxon>Burkholderiales</taxon>
        <taxon>Burkholderiaceae</taxon>
        <taxon>Burkholderia</taxon>
        <taxon>Burkholderia cepacia complex</taxon>
    </lineage>
</organism>
<evidence type="ECO:0000259" key="1">
    <source>
        <dbReference type="Pfam" id="PF13472"/>
    </source>
</evidence>
<dbReference type="EMBL" id="SNSQ01000005">
    <property type="protein sequence ID" value="TEU52167.1"/>
    <property type="molecule type" value="Genomic_DNA"/>
</dbReference>
<reference evidence="2 3" key="1">
    <citation type="submission" date="2019-03" db="EMBL/GenBank/DDBJ databases">
        <title>Burkholderia cepacia outbreak.</title>
        <authorList>
            <person name="Farzana R."/>
            <person name="Walsh T.R."/>
        </authorList>
    </citation>
    <scope>NUCLEOTIDE SEQUENCE [LARGE SCALE GENOMIC DNA]</scope>
    <source>
        <strain evidence="3">d13</strain>
    </source>
</reference>
<evidence type="ECO:0000313" key="3">
    <source>
        <dbReference type="Proteomes" id="UP000298234"/>
    </source>
</evidence>
<dbReference type="Gene3D" id="3.40.50.1110">
    <property type="entry name" value="SGNH hydrolase"/>
    <property type="match status" value="1"/>
</dbReference>
<evidence type="ECO:0000313" key="2">
    <source>
        <dbReference type="EMBL" id="TEU52167.1"/>
    </source>
</evidence>
<name>A0AAX2RW35_BURCE</name>
<comment type="caution">
    <text evidence="2">The sequence shown here is derived from an EMBL/GenBank/DDBJ whole genome shotgun (WGS) entry which is preliminary data.</text>
</comment>
<proteinExistence type="predicted"/>
<protein>
    <submittedName>
        <fullName evidence="2">SGNH/GDSL hydrolase family protein</fullName>
    </submittedName>
</protein>
<dbReference type="Proteomes" id="UP000298234">
    <property type="component" value="Unassembled WGS sequence"/>
</dbReference>
<keyword evidence="2" id="KW-0378">Hydrolase</keyword>
<sequence>MAEIHRWAIAAGAESAHGVCSGGEARAYGGRIRACPREDGGVRRARRGGARWRAAAVALALGCSAALTACGGGGDGGASSPIPAAKADSIPALIDVFGDSTSKGAQTIGGRLFNTVDSEPAILQNMLQARFGAAAIVNNQGVGGTEAAQLLNGTDGVHPPFDQVMAASKAKIVVFNFALNSSYYASKPTAGIPIETVDTYWANMSQLCQIARKYGKICVFEEPNPVNGVQNQNAPIYGYVYVLRQLAAQLNAPLIAQFDQFQTLPNWMAWLSEDQTHPTDAGYAYKAANTEAVLRPIVATLLGAR</sequence>
<dbReference type="AlphaFoldDB" id="A0AAX2RW35"/>
<dbReference type="InterPro" id="IPR013830">
    <property type="entry name" value="SGNH_hydro"/>
</dbReference>
<gene>
    <name evidence="2" type="ORF">E3D37_05760</name>
</gene>
<dbReference type="GO" id="GO:0016788">
    <property type="term" value="F:hydrolase activity, acting on ester bonds"/>
    <property type="evidence" value="ECO:0007669"/>
    <property type="project" value="UniProtKB-ARBA"/>
</dbReference>